<feature type="active site" evidence="5">
    <location>
        <position position="9"/>
    </location>
</feature>
<dbReference type="InterPro" id="IPR050438">
    <property type="entry name" value="LMW_PTPase"/>
</dbReference>
<dbReference type="AlphaFoldDB" id="A0A369A7Z8"/>
<evidence type="ECO:0000256" key="5">
    <source>
        <dbReference type="PIRSR" id="PIRSR617867-1"/>
    </source>
</evidence>
<dbReference type="Gene3D" id="3.40.50.2300">
    <property type="match status" value="1"/>
</dbReference>
<gene>
    <name evidence="7" type="ORF">DES35_101526</name>
</gene>
<name>A0A369A7Z8_9FLAO</name>
<comment type="similarity">
    <text evidence="1">Belongs to the low molecular weight phosphotyrosine protein phosphatase family.</text>
</comment>
<evidence type="ECO:0000256" key="4">
    <source>
        <dbReference type="ARBA" id="ARBA00022912"/>
    </source>
</evidence>
<reference evidence="7 8" key="1">
    <citation type="submission" date="2018-07" db="EMBL/GenBank/DDBJ databases">
        <title>Genomic Encyclopedia of Type Strains, Phase IV (KMG-IV): sequencing the most valuable type-strain genomes for metagenomic binning, comparative biology and taxonomic classification.</title>
        <authorList>
            <person name="Goeker M."/>
        </authorList>
    </citation>
    <scope>NUCLEOTIDE SEQUENCE [LARGE SCALE GENOMIC DNA]</scope>
    <source>
        <strain evidence="7 8">DSM 21410</strain>
    </source>
</reference>
<keyword evidence="4" id="KW-0904">Protein phosphatase</keyword>
<dbReference type="EC" id="3.1.3.48" evidence="2"/>
<dbReference type="InterPro" id="IPR023485">
    <property type="entry name" value="Ptyr_pPase"/>
</dbReference>
<dbReference type="SUPFAM" id="SSF52788">
    <property type="entry name" value="Phosphotyrosine protein phosphatases I"/>
    <property type="match status" value="1"/>
</dbReference>
<feature type="active site" description="Nucleophile" evidence="5">
    <location>
        <position position="3"/>
    </location>
</feature>
<sequence length="152" mass="17291">MVCLGNICRSPLAEGILKHKLREMDLQAIVDSAGIADYHVGEKPDKRTMKNALSHGIDLSDLRARQFKPEDFNRFDLIYAADASIFHALMMMAPDHEAKKKVKMMTEELFPNQKIDVPDPYYGGEEGFESVYQLINKSCDAIIEKHFKTQQS</sequence>
<evidence type="ECO:0000313" key="8">
    <source>
        <dbReference type="Proteomes" id="UP000253517"/>
    </source>
</evidence>
<comment type="caution">
    <text evidence="7">The sequence shown here is derived from an EMBL/GenBank/DDBJ whole genome shotgun (WGS) entry which is preliminary data.</text>
</comment>
<evidence type="ECO:0000256" key="2">
    <source>
        <dbReference type="ARBA" id="ARBA00013064"/>
    </source>
</evidence>
<dbReference type="CDD" id="cd16343">
    <property type="entry name" value="LMWPTP"/>
    <property type="match status" value="1"/>
</dbReference>
<dbReference type="InterPro" id="IPR017867">
    <property type="entry name" value="Tyr_phospatase_low_mol_wt"/>
</dbReference>
<proteinExistence type="inferred from homology"/>
<feature type="domain" description="Phosphotyrosine protein phosphatase I" evidence="6">
    <location>
        <begin position="2"/>
        <end position="145"/>
    </location>
</feature>
<dbReference type="InterPro" id="IPR036196">
    <property type="entry name" value="Ptyr_pPase_sf"/>
</dbReference>
<dbReference type="Pfam" id="PF01451">
    <property type="entry name" value="LMWPc"/>
    <property type="match status" value="1"/>
</dbReference>
<keyword evidence="3" id="KW-0378">Hydrolase</keyword>
<protein>
    <recommendedName>
        <fullName evidence="2">protein-tyrosine-phosphatase</fullName>
        <ecNumber evidence="2">3.1.3.48</ecNumber>
    </recommendedName>
</protein>
<evidence type="ECO:0000259" key="6">
    <source>
        <dbReference type="SMART" id="SM00226"/>
    </source>
</evidence>
<organism evidence="7 8">
    <name type="scientific">Schleiferia thermophila</name>
    <dbReference type="NCBI Taxonomy" id="884107"/>
    <lineage>
        <taxon>Bacteria</taxon>
        <taxon>Pseudomonadati</taxon>
        <taxon>Bacteroidota</taxon>
        <taxon>Flavobacteriia</taxon>
        <taxon>Flavobacteriales</taxon>
        <taxon>Schleiferiaceae</taxon>
        <taxon>Schleiferia</taxon>
    </lineage>
</organism>
<dbReference type="EMBL" id="QPJS01000001">
    <property type="protein sequence ID" value="RCX05241.1"/>
    <property type="molecule type" value="Genomic_DNA"/>
</dbReference>
<dbReference type="PANTHER" id="PTHR11717:SF7">
    <property type="entry name" value="LOW MOLECULAR WEIGHT PHOSPHOTYROSINE PROTEIN PHOSPHATASE"/>
    <property type="match status" value="1"/>
</dbReference>
<evidence type="ECO:0000256" key="3">
    <source>
        <dbReference type="ARBA" id="ARBA00022801"/>
    </source>
</evidence>
<dbReference type="PANTHER" id="PTHR11717">
    <property type="entry name" value="LOW MOLECULAR WEIGHT PROTEIN TYROSINE PHOSPHATASE"/>
    <property type="match status" value="1"/>
</dbReference>
<feature type="active site" description="Proton donor" evidence="5">
    <location>
        <position position="119"/>
    </location>
</feature>
<dbReference type="Proteomes" id="UP000253517">
    <property type="component" value="Unassembled WGS sequence"/>
</dbReference>
<accession>A0A369A7Z8</accession>
<dbReference type="SMART" id="SM00226">
    <property type="entry name" value="LMWPc"/>
    <property type="match status" value="1"/>
</dbReference>
<evidence type="ECO:0000256" key="1">
    <source>
        <dbReference type="ARBA" id="ARBA00011063"/>
    </source>
</evidence>
<dbReference type="GO" id="GO:0004725">
    <property type="term" value="F:protein tyrosine phosphatase activity"/>
    <property type="evidence" value="ECO:0007669"/>
    <property type="project" value="UniProtKB-EC"/>
</dbReference>
<dbReference type="PRINTS" id="PR00719">
    <property type="entry name" value="LMWPTPASE"/>
</dbReference>
<evidence type="ECO:0000313" key="7">
    <source>
        <dbReference type="EMBL" id="RCX05241.1"/>
    </source>
</evidence>
<keyword evidence="8" id="KW-1185">Reference proteome</keyword>